<evidence type="ECO:0000313" key="2">
    <source>
        <dbReference type="Proteomes" id="UP001285921"/>
    </source>
</evidence>
<accession>A0ABQ6NSG5</accession>
<comment type="caution">
    <text evidence="1">The sequence shown here is derived from an EMBL/GenBank/DDBJ whole genome shotgun (WGS) entry which is preliminary data.</text>
</comment>
<protein>
    <submittedName>
        <fullName evidence="1">Uncharacterized protein</fullName>
    </submittedName>
</protein>
<reference evidence="1 2" key="1">
    <citation type="submission" date="2023-05" db="EMBL/GenBank/DDBJ databases">
        <title>Draft genome of Paenibacillus sp. CCS26.</title>
        <authorList>
            <person name="Akita H."/>
            <person name="Shinto Y."/>
            <person name="Kimura Z."/>
        </authorList>
    </citation>
    <scope>NUCLEOTIDE SEQUENCE [LARGE SCALE GENOMIC DNA]</scope>
    <source>
        <strain evidence="1 2">CCS26</strain>
    </source>
</reference>
<sequence>MNINGGFSLALKDDFSFLLFVPFFYSMYKKIASLRKKSEPVTVSARLLSRKSQNKKE</sequence>
<evidence type="ECO:0000313" key="1">
    <source>
        <dbReference type="EMBL" id="GMK47464.1"/>
    </source>
</evidence>
<proteinExistence type="predicted"/>
<dbReference type="Proteomes" id="UP001285921">
    <property type="component" value="Unassembled WGS sequence"/>
</dbReference>
<organism evidence="1 2">
    <name type="scientific">Paenibacillus glycanilyticus</name>
    <dbReference type="NCBI Taxonomy" id="126569"/>
    <lineage>
        <taxon>Bacteria</taxon>
        <taxon>Bacillati</taxon>
        <taxon>Bacillota</taxon>
        <taxon>Bacilli</taxon>
        <taxon>Bacillales</taxon>
        <taxon>Paenibacillaceae</taxon>
        <taxon>Paenibacillus</taxon>
    </lineage>
</organism>
<name>A0ABQ6NSG5_9BACL</name>
<keyword evidence="2" id="KW-1185">Reference proteome</keyword>
<dbReference type="EMBL" id="BTCL01000020">
    <property type="protein sequence ID" value="GMK47464.1"/>
    <property type="molecule type" value="Genomic_DNA"/>
</dbReference>
<gene>
    <name evidence="1" type="ORF">PghCCS26_45940</name>
</gene>